<dbReference type="OrthoDB" id="64748at2"/>
<evidence type="ECO:0000259" key="1">
    <source>
        <dbReference type="Pfam" id="PF00561"/>
    </source>
</evidence>
<dbReference type="GO" id="GO:0016787">
    <property type="term" value="F:hydrolase activity"/>
    <property type="evidence" value="ECO:0007669"/>
    <property type="project" value="UniProtKB-KW"/>
</dbReference>
<dbReference type="PROSITE" id="PS51257">
    <property type="entry name" value="PROKAR_LIPOPROTEIN"/>
    <property type="match status" value="1"/>
</dbReference>
<keyword evidence="3" id="KW-1185">Reference proteome</keyword>
<dbReference type="Pfam" id="PF00561">
    <property type="entry name" value="Abhydrolase_1"/>
    <property type="match status" value="1"/>
</dbReference>
<dbReference type="AlphaFoldDB" id="A0A2P7NSK0"/>
<dbReference type="Proteomes" id="UP000241912">
    <property type="component" value="Unassembled WGS sequence"/>
</dbReference>
<protein>
    <submittedName>
        <fullName evidence="2">Alpha/beta hydrolase</fullName>
    </submittedName>
</protein>
<organism evidence="2 3">
    <name type="scientific">Nitrosomonas supralitoralis</name>
    <dbReference type="NCBI Taxonomy" id="2116706"/>
    <lineage>
        <taxon>Bacteria</taxon>
        <taxon>Pseudomonadati</taxon>
        <taxon>Pseudomonadota</taxon>
        <taxon>Betaproteobacteria</taxon>
        <taxon>Nitrosomonadales</taxon>
        <taxon>Nitrosomonadaceae</taxon>
        <taxon>Nitrosomonas</taxon>
    </lineage>
</organism>
<dbReference type="Gene3D" id="3.40.50.1820">
    <property type="entry name" value="alpha/beta hydrolase"/>
    <property type="match status" value="1"/>
</dbReference>
<dbReference type="InterPro" id="IPR000073">
    <property type="entry name" value="AB_hydrolase_1"/>
</dbReference>
<name>A0A2P7NSK0_9PROT</name>
<feature type="domain" description="AB hydrolase-1" evidence="1">
    <location>
        <begin position="57"/>
        <end position="296"/>
    </location>
</feature>
<dbReference type="EMBL" id="PXXU01000052">
    <property type="protein sequence ID" value="PSJ16425.1"/>
    <property type="molecule type" value="Genomic_DNA"/>
</dbReference>
<gene>
    <name evidence="2" type="ORF">C7H79_13620</name>
</gene>
<sequence length="324" mass="36041">MKNSVIVVGVFVFLSVILSLSGCAVMDKNIPGWSQYRSPVKASKLQLASKSTGEGEPVLLIHGFGASSYSWRYIVEPLAQKYRVITIDLKGFGDSPKPRDDAYSVYEQASLVRNFILENDLKNLHIVGHSYGGGVALATSIYLSLSHPNLQRSLVLIDSIAYPQELPGFVKMLATPVLGPLLIYAIPNTIQVKDLLKKVYFNDALIPQSAIDHYADNLSKSNAKYATLTTARQILPTDLQQFSENYTDLTLPTLIIWSRDDEIVPLAIGERLHKSLSNSRLIVFSDVGHAVQEEEPSWVLPYLQQFLEAETRDTMTNRVIFPSN</sequence>
<accession>A0A2P7NSK0</accession>
<proteinExistence type="predicted"/>
<dbReference type="PRINTS" id="PR00412">
    <property type="entry name" value="EPOXHYDRLASE"/>
</dbReference>
<dbReference type="SUPFAM" id="SSF53474">
    <property type="entry name" value="alpha/beta-Hydrolases"/>
    <property type="match status" value="1"/>
</dbReference>
<evidence type="ECO:0000313" key="2">
    <source>
        <dbReference type="EMBL" id="PSJ16425.1"/>
    </source>
</evidence>
<dbReference type="InterPro" id="IPR000639">
    <property type="entry name" value="Epox_hydrolase-like"/>
</dbReference>
<dbReference type="PANTHER" id="PTHR46438:SF11">
    <property type="entry name" value="LIPASE-RELATED"/>
    <property type="match status" value="1"/>
</dbReference>
<dbReference type="InterPro" id="IPR029058">
    <property type="entry name" value="AB_hydrolase_fold"/>
</dbReference>
<comment type="caution">
    <text evidence="2">The sequence shown here is derived from an EMBL/GenBank/DDBJ whole genome shotgun (WGS) entry which is preliminary data.</text>
</comment>
<dbReference type="PRINTS" id="PR00111">
    <property type="entry name" value="ABHYDROLASE"/>
</dbReference>
<evidence type="ECO:0000313" key="3">
    <source>
        <dbReference type="Proteomes" id="UP000241912"/>
    </source>
</evidence>
<keyword evidence="2" id="KW-0378">Hydrolase</keyword>
<dbReference type="RefSeq" id="WP_106707796.1">
    <property type="nucleotide sequence ID" value="NZ_PXXU01000052.1"/>
</dbReference>
<dbReference type="PANTHER" id="PTHR46438">
    <property type="entry name" value="ALPHA/BETA-HYDROLASES SUPERFAMILY PROTEIN"/>
    <property type="match status" value="1"/>
</dbReference>
<reference evidence="2 3" key="1">
    <citation type="submission" date="2018-03" db="EMBL/GenBank/DDBJ databases">
        <title>Draft genome of Nitrosomonas supralitoralis APG5.</title>
        <authorList>
            <person name="Urakawa H."/>
            <person name="Lopez J.V."/>
        </authorList>
    </citation>
    <scope>NUCLEOTIDE SEQUENCE [LARGE SCALE GENOMIC DNA]</scope>
    <source>
        <strain evidence="2 3">APG5</strain>
    </source>
</reference>